<name>C0NTF6_AJECG</name>
<keyword evidence="3" id="KW-1185">Reference proteome</keyword>
<dbReference type="HOGENOM" id="CLU_1503058_0_0_1"/>
<dbReference type="GeneID" id="69039452"/>
<dbReference type="RefSeq" id="XP_045285798.1">
    <property type="nucleotide sequence ID" value="XM_045433485.1"/>
</dbReference>
<protein>
    <submittedName>
        <fullName evidence="2">Uncharacterized protein</fullName>
    </submittedName>
</protein>
<keyword evidence="1" id="KW-0812">Transmembrane</keyword>
<dbReference type="InParanoid" id="C0NTF6"/>
<proteinExistence type="predicted"/>
<dbReference type="VEuPathDB" id="FungiDB:I7I50_05664"/>
<feature type="transmembrane region" description="Helical" evidence="1">
    <location>
        <begin position="133"/>
        <end position="151"/>
    </location>
</feature>
<dbReference type="EMBL" id="GG663371">
    <property type="protein sequence ID" value="EEH05317.1"/>
    <property type="molecule type" value="Genomic_DNA"/>
</dbReference>
<feature type="transmembrane region" description="Helical" evidence="1">
    <location>
        <begin position="12"/>
        <end position="31"/>
    </location>
</feature>
<keyword evidence="1" id="KW-0472">Membrane</keyword>
<keyword evidence="1" id="KW-1133">Transmembrane helix</keyword>
<sequence length="179" mass="19913">MQPSSREDSWWIYLATFGILVHVHVLGAFGISSPESNKAVNVLPCSYAEPEMTFSEITIRPWDIGMANHRLSYDFHGCDLIWGSPWSNLNWSSITGRCMYPLSLAPQQLLRVDWPAVSALAHKTKTFRSIRSFSAGSVVVWMYLVLAGFVIPQFSGTCQGREGRVGAQALLTLAKSNMD</sequence>
<dbReference type="AlphaFoldDB" id="C0NTF6"/>
<gene>
    <name evidence="2" type="ORF">HCBG_06436</name>
</gene>
<evidence type="ECO:0000313" key="3">
    <source>
        <dbReference type="Proteomes" id="UP000001631"/>
    </source>
</evidence>
<organism evidence="2 3">
    <name type="scientific">Ajellomyces capsulatus (strain G186AR / H82 / ATCC MYA-2454 / RMSCC 2432)</name>
    <name type="common">Darling's disease fungus</name>
    <name type="synonym">Histoplasma capsulatum</name>
    <dbReference type="NCBI Taxonomy" id="447093"/>
    <lineage>
        <taxon>Eukaryota</taxon>
        <taxon>Fungi</taxon>
        <taxon>Dikarya</taxon>
        <taxon>Ascomycota</taxon>
        <taxon>Pezizomycotina</taxon>
        <taxon>Eurotiomycetes</taxon>
        <taxon>Eurotiomycetidae</taxon>
        <taxon>Onygenales</taxon>
        <taxon>Ajellomycetaceae</taxon>
        <taxon>Histoplasma</taxon>
    </lineage>
</organism>
<evidence type="ECO:0000313" key="2">
    <source>
        <dbReference type="EMBL" id="EEH05317.1"/>
    </source>
</evidence>
<accession>C0NTF6</accession>
<dbReference type="Proteomes" id="UP000001631">
    <property type="component" value="Unassembled WGS sequence"/>
</dbReference>
<evidence type="ECO:0000256" key="1">
    <source>
        <dbReference type="SAM" id="Phobius"/>
    </source>
</evidence>
<reference evidence="2" key="1">
    <citation type="submission" date="2009-02" db="EMBL/GenBank/DDBJ databases">
        <title>The Genome Sequence of Ajellomyces capsulatus strain G186AR.</title>
        <authorList>
            <consortium name="The Broad Institute Genome Sequencing Platform"/>
            <person name="Champion M."/>
            <person name="Cuomo C."/>
            <person name="Ma L.-J."/>
            <person name="Henn M.R."/>
            <person name="Sil A."/>
            <person name="Goldman B."/>
            <person name="Young S.K."/>
            <person name="Kodira C.D."/>
            <person name="Zeng Q."/>
            <person name="Koehrsen M."/>
            <person name="Alvarado L."/>
            <person name="Berlin A."/>
            <person name="Borenstein D."/>
            <person name="Chen Z."/>
            <person name="Engels R."/>
            <person name="Freedman E."/>
            <person name="Gellesch M."/>
            <person name="Goldberg J."/>
            <person name="Griggs A."/>
            <person name="Gujja S."/>
            <person name="Heiman D."/>
            <person name="Hepburn T."/>
            <person name="Howarth C."/>
            <person name="Jen D."/>
            <person name="Larson L."/>
            <person name="Lewis B."/>
            <person name="Mehta T."/>
            <person name="Park D."/>
            <person name="Pearson M."/>
            <person name="Roberts A."/>
            <person name="Saif S."/>
            <person name="Shea T."/>
            <person name="Shenoy N."/>
            <person name="Sisk P."/>
            <person name="Stolte C."/>
            <person name="Sykes S."/>
            <person name="Walk T."/>
            <person name="White J."/>
            <person name="Yandava C."/>
            <person name="Klein B."/>
            <person name="McEwen J.G."/>
            <person name="Puccia R."/>
            <person name="Goldman G.H."/>
            <person name="Felipe M.S."/>
            <person name="Nino-Vega G."/>
            <person name="San-Blas G."/>
            <person name="Taylor J."/>
            <person name="Mendoza L."/>
            <person name="Galagan J."/>
            <person name="Nusbaum C."/>
            <person name="Birren B."/>
        </authorList>
    </citation>
    <scope>NUCLEOTIDE SEQUENCE</scope>
    <source>
        <strain evidence="2">G186AR</strain>
    </source>
</reference>